<evidence type="ECO:0000256" key="1">
    <source>
        <dbReference type="ARBA" id="ARBA00007606"/>
    </source>
</evidence>
<feature type="non-terminal residue" evidence="5">
    <location>
        <position position="1"/>
    </location>
</feature>
<feature type="transmembrane region" description="Helical" evidence="3">
    <location>
        <begin position="282"/>
        <end position="310"/>
    </location>
</feature>
<dbReference type="OMA" id="EDFRYEM"/>
<evidence type="ECO:0000256" key="3">
    <source>
        <dbReference type="SAM" id="Phobius"/>
    </source>
</evidence>
<dbReference type="Proteomes" id="UP000075243">
    <property type="component" value="Unassembled WGS sequence"/>
</dbReference>
<evidence type="ECO:0000313" key="6">
    <source>
        <dbReference type="Proteomes" id="UP000075243"/>
    </source>
</evidence>
<protein>
    <recommendedName>
        <fullName evidence="4">Legume lectin domain-containing protein</fullName>
    </recommendedName>
</protein>
<dbReference type="Pfam" id="PF00139">
    <property type="entry name" value="Lectin_legB"/>
    <property type="match status" value="1"/>
</dbReference>
<dbReference type="Gene3D" id="2.60.120.200">
    <property type="match status" value="1"/>
</dbReference>
<dbReference type="STRING" id="3821.A0A151UH14"/>
<keyword evidence="2" id="KW-0430">Lectin</keyword>
<comment type="similarity">
    <text evidence="1">Belongs to the leguminous lectin family.</text>
</comment>
<gene>
    <name evidence="5" type="ORF">KK1_048666</name>
</gene>
<dbReference type="PANTHER" id="PTHR32401">
    <property type="entry name" value="CONCANAVALIN A-LIKE LECTIN FAMILY PROTEIN"/>
    <property type="match status" value="1"/>
</dbReference>
<keyword evidence="3" id="KW-0472">Membrane</keyword>
<dbReference type="InterPro" id="IPR050258">
    <property type="entry name" value="Leguminous_Lectin"/>
</dbReference>
<dbReference type="AlphaFoldDB" id="A0A151UH14"/>
<comment type="caution">
    <text evidence="5">The sequence shown here is derived from an EMBL/GenBank/DDBJ whole genome shotgun (WGS) entry which is preliminary data.</text>
</comment>
<evidence type="ECO:0000259" key="4">
    <source>
        <dbReference type="Pfam" id="PF00139"/>
    </source>
</evidence>
<keyword evidence="6" id="KW-1185">Reference proteome</keyword>
<name>A0A151UH14_CAJCA</name>
<feature type="transmembrane region" description="Helical" evidence="3">
    <location>
        <begin position="30"/>
        <end position="48"/>
    </location>
</feature>
<keyword evidence="3" id="KW-0812">Transmembrane</keyword>
<dbReference type="Gramene" id="C.cajan_45675.t">
    <property type="protein sequence ID" value="C.cajan_45675.t.cds1"/>
    <property type="gene ID" value="C.cajan_45675"/>
</dbReference>
<dbReference type="PANTHER" id="PTHR32401:SF15">
    <property type="entry name" value="L-TYPE LECTIN-DOMAIN CONTAINING RECEPTOR KINASE VIII.2-LIKE"/>
    <property type="match status" value="1"/>
</dbReference>
<dbReference type="InterPro" id="IPR001220">
    <property type="entry name" value="Legume_lectin_dom"/>
</dbReference>
<feature type="domain" description="Legume lectin" evidence="4">
    <location>
        <begin position="60"/>
        <end position="260"/>
    </location>
</feature>
<dbReference type="EMBL" id="AGCT01055095">
    <property type="protein sequence ID" value="KYP78587.1"/>
    <property type="molecule type" value="Genomic_DNA"/>
</dbReference>
<evidence type="ECO:0000256" key="2">
    <source>
        <dbReference type="ARBA" id="ARBA00022734"/>
    </source>
</evidence>
<organism evidence="5 6">
    <name type="scientific">Cajanus cajan</name>
    <name type="common">Pigeon pea</name>
    <name type="synonym">Cajanus indicus</name>
    <dbReference type="NCBI Taxonomy" id="3821"/>
    <lineage>
        <taxon>Eukaryota</taxon>
        <taxon>Viridiplantae</taxon>
        <taxon>Streptophyta</taxon>
        <taxon>Embryophyta</taxon>
        <taxon>Tracheophyta</taxon>
        <taxon>Spermatophyta</taxon>
        <taxon>Magnoliopsida</taxon>
        <taxon>eudicotyledons</taxon>
        <taxon>Gunneridae</taxon>
        <taxon>Pentapetalae</taxon>
        <taxon>rosids</taxon>
        <taxon>fabids</taxon>
        <taxon>Fabales</taxon>
        <taxon>Fabaceae</taxon>
        <taxon>Papilionoideae</taxon>
        <taxon>50 kb inversion clade</taxon>
        <taxon>NPAAA clade</taxon>
        <taxon>indigoferoid/millettioid clade</taxon>
        <taxon>Phaseoleae</taxon>
        <taxon>Cajanus</taxon>
    </lineage>
</organism>
<proteinExistence type="inferred from homology"/>
<reference evidence="5" key="1">
    <citation type="journal article" date="2012" name="Nat. Biotechnol.">
        <title>Draft genome sequence of pigeonpea (Cajanus cajan), an orphan legume crop of resource-poor farmers.</title>
        <authorList>
            <person name="Varshney R.K."/>
            <person name="Chen W."/>
            <person name="Li Y."/>
            <person name="Bharti A.K."/>
            <person name="Saxena R.K."/>
            <person name="Schlueter J.A."/>
            <person name="Donoghue M.T."/>
            <person name="Azam S."/>
            <person name="Fan G."/>
            <person name="Whaley A.M."/>
            <person name="Farmer A.D."/>
            <person name="Sheridan J."/>
            <person name="Iwata A."/>
            <person name="Tuteja R."/>
            <person name="Penmetsa R.V."/>
            <person name="Wu W."/>
            <person name="Upadhyaya H.D."/>
            <person name="Yang S.P."/>
            <person name="Shah T."/>
            <person name="Saxena K.B."/>
            <person name="Michael T."/>
            <person name="McCombie W.R."/>
            <person name="Yang B."/>
            <person name="Zhang G."/>
            <person name="Yang H."/>
            <person name="Wang J."/>
            <person name="Spillane C."/>
            <person name="Cook D.R."/>
            <person name="May G.D."/>
            <person name="Xu X."/>
            <person name="Jackson S.A."/>
        </authorList>
    </citation>
    <scope>NUCLEOTIDE SEQUENCE [LARGE SCALE GENOMIC DNA]</scope>
</reference>
<sequence>GDLRRKRSRTEEREKKERVKKFASKEPNGMVAFSFSFSFSILFSLILITQSSSSSSTHLSNFHPDIQLSGDAHVVAATHVRLTRAAPSSSGLLRGLHPLAFSSPATSLSTDFSFAVSPVPGDGFLLILAPAAAGNVSDFVAVEFHASSDENKRNQVGIDVGSRVSVAGANVPDVNLVLNSGEKLKAWVDYEGSSKALEVRLSKLGEEKPGKPMVSHWIDFFEMWGGDPVFAGISSSNGPHSAQVVTVYSWRLTLRDASKGLHSMPADPRPPSQDDHRMFCPLTLLAGLIFGTGCVALFTFVVLFTWVIFLPGRQDHSLVKIPDHPHDIRYQRIDVAVDKNAQHDET</sequence>
<dbReference type="GO" id="GO:0030246">
    <property type="term" value="F:carbohydrate binding"/>
    <property type="evidence" value="ECO:0007669"/>
    <property type="project" value="UniProtKB-KW"/>
</dbReference>
<dbReference type="InterPro" id="IPR013320">
    <property type="entry name" value="ConA-like_dom_sf"/>
</dbReference>
<keyword evidence="3" id="KW-1133">Transmembrane helix</keyword>
<accession>A0A151UH14</accession>
<evidence type="ECO:0000313" key="5">
    <source>
        <dbReference type="EMBL" id="KYP78587.1"/>
    </source>
</evidence>
<dbReference type="SUPFAM" id="SSF49899">
    <property type="entry name" value="Concanavalin A-like lectins/glucanases"/>
    <property type="match status" value="1"/>
</dbReference>